<proteinExistence type="predicted"/>
<evidence type="ECO:0000256" key="6">
    <source>
        <dbReference type="ARBA" id="ARBA00023170"/>
    </source>
</evidence>
<dbReference type="InterPro" id="IPR017978">
    <property type="entry name" value="GPCR_3_C"/>
</dbReference>
<feature type="transmembrane region" description="Helical" evidence="9">
    <location>
        <begin position="29"/>
        <end position="50"/>
    </location>
</feature>
<keyword evidence="10" id="KW-0732">Signal</keyword>
<dbReference type="OrthoDB" id="5984008at2759"/>
<evidence type="ECO:0000256" key="9">
    <source>
        <dbReference type="SAM" id="Phobius"/>
    </source>
</evidence>
<evidence type="ECO:0000313" key="13">
    <source>
        <dbReference type="Proteomes" id="UP000193411"/>
    </source>
</evidence>
<comment type="subcellular location">
    <subcellularLocation>
        <location evidence="1">Membrane</location>
        <topology evidence="1">Multi-pass membrane protein</topology>
    </subcellularLocation>
</comment>
<feature type="transmembrane region" description="Helical" evidence="9">
    <location>
        <begin position="118"/>
        <end position="142"/>
    </location>
</feature>
<keyword evidence="7" id="KW-0325">Glycoprotein</keyword>
<evidence type="ECO:0000256" key="2">
    <source>
        <dbReference type="ARBA" id="ARBA00022692"/>
    </source>
</evidence>
<sequence length="229" mass="24404">MQIGFLLIYLSLFLFVGRPTESMCMARPFVLSVGFSLVIGLLLAKTFRLYRLFHSAAIRTKNRSGISDQTVFLHGSSIVAVNLLICIIWAGVDPPKPKELFIAEGRTNMVCMGQGADAAISAVLIAYNVILIVCGVALGFLTRNIQARFNESKSIGLAMYNLTALAAIGLPLLYATGSDLNLTFSVLGVLIIIGSFLLKASCSAPKSGPSSNPRKTLVPMAAQATAKSC</sequence>
<evidence type="ECO:0000256" key="5">
    <source>
        <dbReference type="ARBA" id="ARBA00023136"/>
    </source>
</evidence>
<dbReference type="PANTHER" id="PTHR10519">
    <property type="entry name" value="GABA-B RECEPTOR"/>
    <property type="match status" value="1"/>
</dbReference>
<dbReference type="PANTHER" id="PTHR10519:SF20">
    <property type="entry name" value="G-PROTEIN COUPLED RECEPTOR 156-RELATED"/>
    <property type="match status" value="1"/>
</dbReference>
<keyword evidence="4" id="KW-0297">G-protein coupled receptor</keyword>
<feature type="domain" description="G-protein coupled receptors family 3 profile" evidence="11">
    <location>
        <begin position="1"/>
        <end position="206"/>
    </location>
</feature>
<dbReference type="InterPro" id="IPR000337">
    <property type="entry name" value="GPCR_3"/>
</dbReference>
<evidence type="ECO:0000256" key="4">
    <source>
        <dbReference type="ARBA" id="ARBA00023040"/>
    </source>
</evidence>
<feature type="transmembrane region" description="Helical" evidence="9">
    <location>
        <begin position="71"/>
        <end position="92"/>
    </location>
</feature>
<evidence type="ECO:0000256" key="1">
    <source>
        <dbReference type="ARBA" id="ARBA00004141"/>
    </source>
</evidence>
<feature type="chain" id="PRO_5012372770" evidence="10">
    <location>
        <begin position="23"/>
        <end position="229"/>
    </location>
</feature>
<evidence type="ECO:0000256" key="8">
    <source>
        <dbReference type="ARBA" id="ARBA00023224"/>
    </source>
</evidence>
<dbReference type="GO" id="GO:0007214">
    <property type="term" value="P:gamma-aminobutyric acid signaling pathway"/>
    <property type="evidence" value="ECO:0007669"/>
    <property type="project" value="TreeGrafter"/>
</dbReference>
<dbReference type="PROSITE" id="PS50259">
    <property type="entry name" value="G_PROTEIN_RECEP_F3_4"/>
    <property type="match status" value="1"/>
</dbReference>
<dbReference type="GO" id="GO:0004965">
    <property type="term" value="F:G protein-coupled GABA receptor activity"/>
    <property type="evidence" value="ECO:0007669"/>
    <property type="project" value="InterPro"/>
</dbReference>
<keyword evidence="8" id="KW-0807">Transducer</keyword>
<dbReference type="GO" id="GO:0038039">
    <property type="term" value="C:G protein-coupled receptor heterodimeric complex"/>
    <property type="evidence" value="ECO:0007669"/>
    <property type="project" value="TreeGrafter"/>
</dbReference>
<keyword evidence="6 12" id="KW-0675">Receptor</keyword>
<evidence type="ECO:0000256" key="10">
    <source>
        <dbReference type="SAM" id="SignalP"/>
    </source>
</evidence>
<dbReference type="PRINTS" id="PR00248">
    <property type="entry name" value="GPCRMGR"/>
</dbReference>
<dbReference type="AlphaFoldDB" id="A0A1Y2HPV3"/>
<evidence type="ECO:0000259" key="11">
    <source>
        <dbReference type="PROSITE" id="PS50259"/>
    </source>
</evidence>
<evidence type="ECO:0000256" key="7">
    <source>
        <dbReference type="ARBA" id="ARBA00023180"/>
    </source>
</evidence>
<feature type="transmembrane region" description="Helical" evidence="9">
    <location>
        <begin position="154"/>
        <end position="174"/>
    </location>
</feature>
<protein>
    <submittedName>
        <fullName evidence="12">7 transmembrane sweet-taste receptor of 3 GCPR-domain-containing protein</fullName>
    </submittedName>
</protein>
<reference evidence="12 13" key="1">
    <citation type="submission" date="2016-07" db="EMBL/GenBank/DDBJ databases">
        <title>Pervasive Adenine N6-methylation of Active Genes in Fungi.</title>
        <authorList>
            <consortium name="DOE Joint Genome Institute"/>
            <person name="Mondo S.J."/>
            <person name="Dannebaum R.O."/>
            <person name="Kuo R.C."/>
            <person name="Labutti K."/>
            <person name="Haridas S."/>
            <person name="Kuo A."/>
            <person name="Salamov A."/>
            <person name="Ahrendt S.R."/>
            <person name="Lipzen A."/>
            <person name="Sullivan W."/>
            <person name="Andreopoulos W.B."/>
            <person name="Clum A."/>
            <person name="Lindquist E."/>
            <person name="Daum C."/>
            <person name="Ramamoorthy G.K."/>
            <person name="Gryganskyi A."/>
            <person name="Culley D."/>
            <person name="Magnuson J.K."/>
            <person name="James T.Y."/>
            <person name="O'Malley M.A."/>
            <person name="Stajich J.E."/>
            <person name="Spatafora J.W."/>
            <person name="Visel A."/>
            <person name="Grigoriev I.V."/>
        </authorList>
    </citation>
    <scope>NUCLEOTIDE SEQUENCE [LARGE SCALE GENOMIC DNA]</scope>
    <source>
        <strain evidence="12 13">PL171</strain>
    </source>
</reference>
<organism evidence="12 13">
    <name type="scientific">Catenaria anguillulae PL171</name>
    <dbReference type="NCBI Taxonomy" id="765915"/>
    <lineage>
        <taxon>Eukaryota</taxon>
        <taxon>Fungi</taxon>
        <taxon>Fungi incertae sedis</taxon>
        <taxon>Blastocladiomycota</taxon>
        <taxon>Blastocladiomycetes</taxon>
        <taxon>Blastocladiales</taxon>
        <taxon>Catenariaceae</taxon>
        <taxon>Catenaria</taxon>
    </lineage>
</organism>
<comment type="caution">
    <text evidence="12">The sequence shown here is derived from an EMBL/GenBank/DDBJ whole genome shotgun (WGS) entry which is preliminary data.</text>
</comment>
<dbReference type="Proteomes" id="UP000193411">
    <property type="component" value="Unassembled WGS sequence"/>
</dbReference>
<dbReference type="Pfam" id="PF00003">
    <property type="entry name" value="7tm_3"/>
    <property type="match status" value="1"/>
</dbReference>
<name>A0A1Y2HPV3_9FUNG</name>
<dbReference type="STRING" id="765915.A0A1Y2HPV3"/>
<keyword evidence="3 9" id="KW-1133">Transmembrane helix</keyword>
<dbReference type="PRINTS" id="PR01176">
    <property type="entry name" value="GABABRECEPTR"/>
</dbReference>
<evidence type="ECO:0000256" key="3">
    <source>
        <dbReference type="ARBA" id="ARBA00022989"/>
    </source>
</evidence>
<keyword evidence="2 9" id="KW-0812">Transmembrane</keyword>
<feature type="signal peptide" evidence="10">
    <location>
        <begin position="1"/>
        <end position="22"/>
    </location>
</feature>
<evidence type="ECO:0000313" key="12">
    <source>
        <dbReference type="EMBL" id="ORZ36637.1"/>
    </source>
</evidence>
<gene>
    <name evidence="12" type="ORF">BCR44DRAFT_1068748</name>
</gene>
<keyword evidence="5 9" id="KW-0472">Membrane</keyword>
<accession>A0A1Y2HPV3</accession>
<dbReference type="EMBL" id="MCFL01000016">
    <property type="protein sequence ID" value="ORZ36637.1"/>
    <property type="molecule type" value="Genomic_DNA"/>
</dbReference>
<keyword evidence="13" id="KW-1185">Reference proteome</keyword>
<dbReference type="InterPro" id="IPR002455">
    <property type="entry name" value="GPCR3_GABA-B"/>
</dbReference>
<feature type="transmembrane region" description="Helical" evidence="9">
    <location>
        <begin position="180"/>
        <end position="198"/>
    </location>
</feature>